<organism evidence="1 2">
    <name type="scientific">Sphenostylis stenocarpa</name>
    <dbReference type="NCBI Taxonomy" id="92480"/>
    <lineage>
        <taxon>Eukaryota</taxon>
        <taxon>Viridiplantae</taxon>
        <taxon>Streptophyta</taxon>
        <taxon>Embryophyta</taxon>
        <taxon>Tracheophyta</taxon>
        <taxon>Spermatophyta</taxon>
        <taxon>Magnoliopsida</taxon>
        <taxon>eudicotyledons</taxon>
        <taxon>Gunneridae</taxon>
        <taxon>Pentapetalae</taxon>
        <taxon>rosids</taxon>
        <taxon>fabids</taxon>
        <taxon>Fabales</taxon>
        <taxon>Fabaceae</taxon>
        <taxon>Papilionoideae</taxon>
        <taxon>50 kb inversion clade</taxon>
        <taxon>NPAAA clade</taxon>
        <taxon>indigoferoid/millettioid clade</taxon>
        <taxon>Phaseoleae</taxon>
        <taxon>Sphenostylis</taxon>
    </lineage>
</organism>
<sequence length="156" mass="17210">MTSKCFGLLLDHLAHIFTVLLSLFDLRLLMDDQGLQLIELCEGSVLFSQYLTQILDRLSLFCAFGLKTIYGEDRFLFSFFKGPYLGSHDFYPPGQGVNLISQLFTSLETATRAFPSSLSPIKTGFSHALLTASELATVHGSPKKHSPSSSSRDIAV</sequence>
<keyword evidence="2" id="KW-1185">Reference proteome</keyword>
<dbReference type="Gramene" id="rna-AYBTSS11_LOCUS20667">
    <property type="protein sequence ID" value="CAJ1965110.1"/>
    <property type="gene ID" value="gene-AYBTSS11_LOCUS20667"/>
</dbReference>
<evidence type="ECO:0000313" key="2">
    <source>
        <dbReference type="Proteomes" id="UP001189624"/>
    </source>
</evidence>
<dbReference type="AlphaFoldDB" id="A0AA86T3F2"/>
<proteinExistence type="predicted"/>
<gene>
    <name evidence="1" type="ORF">AYBTSS11_LOCUS20667</name>
</gene>
<dbReference type="EMBL" id="OY731403">
    <property type="protein sequence ID" value="CAJ1965110.1"/>
    <property type="molecule type" value="Genomic_DNA"/>
</dbReference>
<evidence type="ECO:0000313" key="1">
    <source>
        <dbReference type="EMBL" id="CAJ1965110.1"/>
    </source>
</evidence>
<name>A0AA86T3F2_9FABA</name>
<reference evidence="1" key="1">
    <citation type="submission" date="2023-10" db="EMBL/GenBank/DDBJ databases">
        <authorList>
            <person name="Domelevo Entfellner J.-B."/>
        </authorList>
    </citation>
    <scope>NUCLEOTIDE SEQUENCE</scope>
</reference>
<dbReference type="Proteomes" id="UP001189624">
    <property type="component" value="Chromosome 6"/>
</dbReference>
<accession>A0AA86T3F2</accession>
<protein>
    <submittedName>
        <fullName evidence="1">Uncharacterized protein</fullName>
    </submittedName>
</protein>